<evidence type="ECO:0000313" key="2">
    <source>
        <dbReference type="Proteomes" id="UP001218218"/>
    </source>
</evidence>
<evidence type="ECO:0000313" key="1">
    <source>
        <dbReference type="EMBL" id="KAJ7334801.1"/>
    </source>
</evidence>
<dbReference type="EMBL" id="JARIHO010000032">
    <property type="protein sequence ID" value="KAJ7334801.1"/>
    <property type="molecule type" value="Genomic_DNA"/>
</dbReference>
<sequence>MTMTPATDTRPPVLRRIVERLGGDVDAWITLENSRVPQYGPVIVSNNIISRTYELETGTRFRVSWRTRCPVTALCALVLPPFPHETKSSRVSFYIMNKTIPQTQIQAPDRWIAGPLQGHRALVQVEIRKAIKDTGYRMGYIPDPQEAQHPALVFRFNLIGVDRTAAQFVRSRNPSPVDLQVSLGKRKRGSSRQNSEREGDCFQKVNVFNGGETISDIVLDLLMAAMGGPEGLHRCSEELKRLFEDKWVKKGGRRE</sequence>
<keyword evidence="2" id="KW-1185">Reference proteome</keyword>
<reference evidence="1" key="1">
    <citation type="submission" date="2023-03" db="EMBL/GenBank/DDBJ databases">
        <title>Massive genome expansion in bonnet fungi (Mycena s.s.) driven by repeated elements and novel gene families across ecological guilds.</title>
        <authorList>
            <consortium name="Lawrence Berkeley National Laboratory"/>
            <person name="Harder C.B."/>
            <person name="Miyauchi S."/>
            <person name="Viragh M."/>
            <person name="Kuo A."/>
            <person name="Thoen E."/>
            <person name="Andreopoulos B."/>
            <person name="Lu D."/>
            <person name="Skrede I."/>
            <person name="Drula E."/>
            <person name="Henrissat B."/>
            <person name="Morin E."/>
            <person name="Kohler A."/>
            <person name="Barry K."/>
            <person name="LaButti K."/>
            <person name="Morin E."/>
            <person name="Salamov A."/>
            <person name="Lipzen A."/>
            <person name="Mereny Z."/>
            <person name="Hegedus B."/>
            <person name="Baldrian P."/>
            <person name="Stursova M."/>
            <person name="Weitz H."/>
            <person name="Taylor A."/>
            <person name="Grigoriev I.V."/>
            <person name="Nagy L.G."/>
            <person name="Martin F."/>
            <person name="Kauserud H."/>
        </authorList>
    </citation>
    <scope>NUCLEOTIDE SEQUENCE</scope>
    <source>
        <strain evidence="1">CBHHK002</strain>
    </source>
</reference>
<comment type="caution">
    <text evidence="1">The sequence shown here is derived from an EMBL/GenBank/DDBJ whole genome shotgun (WGS) entry which is preliminary data.</text>
</comment>
<gene>
    <name evidence="1" type="ORF">DFH08DRAFT_879440</name>
</gene>
<dbReference type="Proteomes" id="UP001218218">
    <property type="component" value="Unassembled WGS sequence"/>
</dbReference>
<name>A0AAD6ZRM3_9AGAR</name>
<organism evidence="1 2">
    <name type="scientific">Mycena albidolilacea</name>
    <dbReference type="NCBI Taxonomy" id="1033008"/>
    <lineage>
        <taxon>Eukaryota</taxon>
        <taxon>Fungi</taxon>
        <taxon>Dikarya</taxon>
        <taxon>Basidiomycota</taxon>
        <taxon>Agaricomycotina</taxon>
        <taxon>Agaricomycetes</taxon>
        <taxon>Agaricomycetidae</taxon>
        <taxon>Agaricales</taxon>
        <taxon>Marasmiineae</taxon>
        <taxon>Mycenaceae</taxon>
        <taxon>Mycena</taxon>
    </lineage>
</organism>
<dbReference type="AlphaFoldDB" id="A0AAD6ZRM3"/>
<protein>
    <submittedName>
        <fullName evidence="1">Uncharacterized protein</fullName>
    </submittedName>
</protein>
<accession>A0AAD6ZRM3</accession>
<proteinExistence type="predicted"/>